<proteinExistence type="predicted"/>
<dbReference type="AlphaFoldDB" id="A0A380QS36"/>
<name>A0A380QS36_YERRU</name>
<organism evidence="2 3">
    <name type="scientific">Yersinia ruckeri</name>
    <dbReference type="NCBI Taxonomy" id="29486"/>
    <lineage>
        <taxon>Bacteria</taxon>
        <taxon>Pseudomonadati</taxon>
        <taxon>Pseudomonadota</taxon>
        <taxon>Gammaproteobacteria</taxon>
        <taxon>Enterobacterales</taxon>
        <taxon>Yersiniaceae</taxon>
        <taxon>Yersinia</taxon>
    </lineage>
</organism>
<dbReference type="Proteomes" id="UP000255169">
    <property type="component" value="Unassembled WGS sequence"/>
</dbReference>
<keyword evidence="1" id="KW-0472">Membrane</keyword>
<dbReference type="GeneID" id="66880523"/>
<feature type="transmembrane region" description="Helical" evidence="1">
    <location>
        <begin position="12"/>
        <end position="32"/>
    </location>
</feature>
<evidence type="ECO:0000256" key="1">
    <source>
        <dbReference type="SAM" id="Phobius"/>
    </source>
</evidence>
<sequence length="186" mass="21120">MFDFLKIKVSMTTFLLSVDSYLLIFSAALFFLSLHKGYELIEEVVLHHNSEYSEVHSLFVNEYTKVGNDGDNEIDNIKLTMNKIKNMNLFGQRKENHDYLGAKNSDENIDDETLLLSPAYTGKESLVGILVSSDPRMSISIVSTNRGHKTYLTNDVFDDGDSKVIRIFDNGIVVKNKDGYFSMNIN</sequence>
<dbReference type="STRING" id="29486.UGYR_07010"/>
<evidence type="ECO:0000313" key="2">
    <source>
        <dbReference type="EMBL" id="SUQ01447.1"/>
    </source>
</evidence>
<dbReference type="RefSeq" id="WP_038251584.1">
    <property type="nucleotide sequence ID" value="NZ_CCYO01000007.1"/>
</dbReference>
<keyword evidence="1" id="KW-1133">Transmembrane helix</keyword>
<reference evidence="2 3" key="1">
    <citation type="submission" date="2018-06" db="EMBL/GenBank/DDBJ databases">
        <authorList>
            <consortium name="Pathogen Informatics"/>
            <person name="Doyle S."/>
        </authorList>
    </citation>
    <scope>NUCLEOTIDE SEQUENCE [LARGE SCALE GENOMIC DNA]</scope>
    <source>
        <strain evidence="2 3">NCTC10476</strain>
    </source>
</reference>
<gene>
    <name evidence="2" type="ORF">NCTC10476_02801</name>
</gene>
<keyword evidence="3" id="KW-1185">Reference proteome</keyword>
<dbReference type="OrthoDB" id="6481114at2"/>
<dbReference type="EMBL" id="UHJG01000001">
    <property type="protein sequence ID" value="SUQ01447.1"/>
    <property type="molecule type" value="Genomic_DNA"/>
</dbReference>
<protein>
    <submittedName>
        <fullName evidence="2">General secretion pathway protein C</fullName>
    </submittedName>
</protein>
<keyword evidence="1" id="KW-0812">Transmembrane</keyword>
<evidence type="ECO:0000313" key="3">
    <source>
        <dbReference type="Proteomes" id="UP000255169"/>
    </source>
</evidence>
<accession>A0A380QS36</accession>